<feature type="signal peptide" evidence="1">
    <location>
        <begin position="1"/>
        <end position="24"/>
    </location>
</feature>
<proteinExistence type="predicted"/>
<dbReference type="OrthoDB" id="10674971at2759"/>
<sequence length="298" mass="33279">MVKDDFVLALLASCLLIHIKSTSQGPTDTRGKYTSRQTMPPQLPGAGRHGLALANIHENHLTRKGGAKSNTIDMPSRSEESASVRVFSGADRPSDPTLQTLEDISAGAILPALLKTRTLRKQSASDLIVKRKSARGHRSNKMYFYIEHFLRKLHISFQKNRPLIRFLSVYTITTDRGDNQGLLYFESPSKTRSHSQRNRALSRPHKNITQTTLEKVPQQDLNWLHHAHASVATSHKPWGQRTAGVPQPHARSVVSRTKVKAKSRVARDTALITVSVQSIVPILQHSKCTEYRPNLTAL</sequence>
<organism evidence="2 3">
    <name type="scientific">Elysia chlorotica</name>
    <name type="common">Eastern emerald elysia</name>
    <name type="synonym">Sea slug</name>
    <dbReference type="NCBI Taxonomy" id="188477"/>
    <lineage>
        <taxon>Eukaryota</taxon>
        <taxon>Metazoa</taxon>
        <taxon>Spiralia</taxon>
        <taxon>Lophotrochozoa</taxon>
        <taxon>Mollusca</taxon>
        <taxon>Gastropoda</taxon>
        <taxon>Heterobranchia</taxon>
        <taxon>Euthyneura</taxon>
        <taxon>Panpulmonata</taxon>
        <taxon>Sacoglossa</taxon>
        <taxon>Placobranchoidea</taxon>
        <taxon>Plakobranchidae</taxon>
        <taxon>Elysia</taxon>
    </lineage>
</organism>
<evidence type="ECO:0000256" key="1">
    <source>
        <dbReference type="SAM" id="SignalP"/>
    </source>
</evidence>
<dbReference type="EMBL" id="RQTK01000678">
    <property type="protein sequence ID" value="RUS76247.1"/>
    <property type="molecule type" value="Genomic_DNA"/>
</dbReference>
<protein>
    <submittedName>
        <fullName evidence="2">Uncharacterized protein</fullName>
    </submittedName>
</protein>
<gene>
    <name evidence="2" type="ORF">EGW08_015990</name>
</gene>
<reference evidence="2 3" key="1">
    <citation type="submission" date="2019-01" db="EMBL/GenBank/DDBJ databases">
        <title>A draft genome assembly of the solar-powered sea slug Elysia chlorotica.</title>
        <authorList>
            <person name="Cai H."/>
            <person name="Li Q."/>
            <person name="Fang X."/>
            <person name="Li J."/>
            <person name="Curtis N.E."/>
            <person name="Altenburger A."/>
            <person name="Shibata T."/>
            <person name="Feng M."/>
            <person name="Maeda T."/>
            <person name="Schwartz J.A."/>
            <person name="Shigenobu S."/>
            <person name="Lundholm N."/>
            <person name="Nishiyama T."/>
            <person name="Yang H."/>
            <person name="Hasebe M."/>
            <person name="Li S."/>
            <person name="Pierce S.K."/>
            <person name="Wang J."/>
        </authorList>
    </citation>
    <scope>NUCLEOTIDE SEQUENCE [LARGE SCALE GENOMIC DNA]</scope>
    <source>
        <strain evidence="2">EC2010</strain>
        <tissue evidence="2">Whole organism of an adult</tissue>
    </source>
</reference>
<dbReference type="AlphaFoldDB" id="A0A3S1AZN7"/>
<accession>A0A3S1AZN7</accession>
<keyword evidence="1" id="KW-0732">Signal</keyword>
<evidence type="ECO:0000313" key="2">
    <source>
        <dbReference type="EMBL" id="RUS76247.1"/>
    </source>
</evidence>
<name>A0A3S1AZN7_ELYCH</name>
<evidence type="ECO:0000313" key="3">
    <source>
        <dbReference type="Proteomes" id="UP000271974"/>
    </source>
</evidence>
<keyword evidence="3" id="KW-1185">Reference proteome</keyword>
<comment type="caution">
    <text evidence="2">The sequence shown here is derived from an EMBL/GenBank/DDBJ whole genome shotgun (WGS) entry which is preliminary data.</text>
</comment>
<dbReference type="Proteomes" id="UP000271974">
    <property type="component" value="Unassembled WGS sequence"/>
</dbReference>
<feature type="chain" id="PRO_5018791362" evidence="1">
    <location>
        <begin position="25"/>
        <end position="298"/>
    </location>
</feature>